<dbReference type="PANTHER" id="PTHR14359:SF6">
    <property type="entry name" value="PHOSPHOPANTOTHENOYLCYSTEINE DECARBOXYLASE"/>
    <property type="match status" value="1"/>
</dbReference>
<comment type="cofactor">
    <cofactor evidence="3">
        <name>FMN</name>
        <dbReference type="ChEBI" id="CHEBI:58210"/>
    </cofactor>
    <text evidence="3">Binds 1 FMN per subunit.</text>
</comment>
<keyword evidence="3" id="KW-0460">Magnesium</keyword>
<dbReference type="GO" id="GO:0071513">
    <property type="term" value="C:phosphopantothenoylcysteine decarboxylase complex"/>
    <property type="evidence" value="ECO:0007669"/>
    <property type="project" value="TreeGrafter"/>
</dbReference>
<gene>
    <name evidence="3 7" type="primary">coaBC</name>
    <name evidence="7" type="ORF">K8I29_04560</name>
</gene>
<comment type="function">
    <text evidence="4">Catalyzes two steps in the biosynthesis of coenzyme A. In the first step cysteine is conjugated to 4'-phosphopantothenate to form 4-phosphopantothenoylcysteine, in the latter compound is decarboxylated to form 4'-phosphopantotheine.</text>
</comment>
<dbReference type="GO" id="GO:0004633">
    <property type="term" value="F:phosphopantothenoylcysteine decarboxylase activity"/>
    <property type="evidence" value="ECO:0007669"/>
    <property type="project" value="UniProtKB-UniRule"/>
</dbReference>
<evidence type="ECO:0000313" key="8">
    <source>
        <dbReference type="Proteomes" id="UP000705867"/>
    </source>
</evidence>
<comment type="catalytic activity">
    <reaction evidence="3 4">
        <text>(R)-4'-phosphopantothenate + L-cysteine + CTP = N-[(R)-4-phosphopantothenoyl]-L-cysteine + CMP + diphosphate + H(+)</text>
        <dbReference type="Rhea" id="RHEA:19397"/>
        <dbReference type="ChEBI" id="CHEBI:10986"/>
        <dbReference type="ChEBI" id="CHEBI:15378"/>
        <dbReference type="ChEBI" id="CHEBI:33019"/>
        <dbReference type="ChEBI" id="CHEBI:35235"/>
        <dbReference type="ChEBI" id="CHEBI:37563"/>
        <dbReference type="ChEBI" id="CHEBI:59458"/>
        <dbReference type="ChEBI" id="CHEBI:60377"/>
        <dbReference type="EC" id="6.3.2.5"/>
    </reaction>
</comment>
<feature type="region of interest" description="Phosphopantothenate--cysteine ligase" evidence="3">
    <location>
        <begin position="185"/>
        <end position="395"/>
    </location>
</feature>
<evidence type="ECO:0000256" key="3">
    <source>
        <dbReference type="HAMAP-Rule" id="MF_02225"/>
    </source>
</evidence>
<feature type="binding site" evidence="3">
    <location>
        <position position="273"/>
    </location>
    <ligand>
        <name>CTP</name>
        <dbReference type="ChEBI" id="CHEBI:37563"/>
    </ligand>
</feature>
<dbReference type="InterPro" id="IPR007085">
    <property type="entry name" value="DNA/pantothenate-metab_flavo_C"/>
</dbReference>
<comment type="cofactor">
    <cofactor evidence="3">
        <name>Mg(2+)</name>
        <dbReference type="ChEBI" id="CHEBI:18420"/>
    </cofactor>
</comment>
<comment type="catalytic activity">
    <reaction evidence="3 4">
        <text>N-[(R)-4-phosphopantothenoyl]-L-cysteine + H(+) = (R)-4'-phosphopantetheine + CO2</text>
        <dbReference type="Rhea" id="RHEA:16793"/>
        <dbReference type="ChEBI" id="CHEBI:15378"/>
        <dbReference type="ChEBI" id="CHEBI:16526"/>
        <dbReference type="ChEBI" id="CHEBI:59458"/>
        <dbReference type="ChEBI" id="CHEBI:61723"/>
        <dbReference type="EC" id="4.1.1.36"/>
    </reaction>
</comment>
<evidence type="ECO:0000259" key="6">
    <source>
        <dbReference type="Pfam" id="PF04127"/>
    </source>
</evidence>
<keyword evidence="3 4" id="KW-0436">Ligase</keyword>
<dbReference type="GO" id="GO:0015941">
    <property type="term" value="P:pantothenate catabolic process"/>
    <property type="evidence" value="ECO:0007669"/>
    <property type="project" value="InterPro"/>
</dbReference>
<dbReference type="NCBIfam" id="TIGR00521">
    <property type="entry name" value="coaBC_dfp"/>
    <property type="match status" value="1"/>
</dbReference>
<keyword evidence="2 3" id="KW-0456">Lyase</keyword>
<comment type="function">
    <text evidence="3">Catalyzes two sequential steps in the biosynthesis of coenzyme A. In the first step cysteine is conjugated to 4'-phosphopantothenate to form 4-phosphopantothenoylcysteine. In the second step the latter compound is decarboxylated to form 4'-phosphopantotheine.</text>
</comment>
<sequence length="395" mass="42828">MLKGKSILVGLTGSVAAYKSIDLIKRVRQEGASVTVIMTEASKRFITPLSVELAAGGPLYDDMFAAPLSHISLPAEADLLVVAPATANSIAKFAAGSAGDMLSAVFLAFRGRTIIAPAMNWRMYENRIVQRNLSHLLAAGVKTVGPERGTLACGEEGMGRMSDIEKIVEEIVSSLTRQDFAGEQVLVTAGPTREYLDPIRYLSNRSSGKMGYAVAKMAKRRGAEVTLISGPAFLPPPDGVEVIRVETSEDMYNAVMDSIPMASLFIMTAAVADFRPAETKDAKIDKKDRFSLDLVKTTDILAEVGRLKSKPFTVGFSAETGHRIERARKKLLGKDMDMIVFNDVTMKGAGFDVDTNAVIIIDRESERKLPLMSKEEVAMALLDRIREIKGGMGTF</sequence>
<reference evidence="7" key="1">
    <citation type="journal article" date="2021" name="bioRxiv">
        <title>Unraveling nitrogen, sulfur and carbon metabolic pathways and microbial community transcriptional responses to substrate deprivation and toxicity stresses in a bioreactor mimicking anoxic brackish coastal sediment conditions.</title>
        <authorList>
            <person name="Martins P.D."/>
            <person name="Echeveste M.J."/>
            <person name="Arshad A."/>
            <person name="Kurth J."/>
            <person name="Ouboter H."/>
            <person name="Jetten M.S.M."/>
            <person name="Welte C.U."/>
        </authorList>
    </citation>
    <scope>NUCLEOTIDE SEQUENCE</scope>
    <source>
        <strain evidence="7">MAG_39</strain>
    </source>
</reference>
<reference evidence="7" key="2">
    <citation type="submission" date="2021-08" db="EMBL/GenBank/DDBJ databases">
        <authorList>
            <person name="Dalcin Martins P."/>
        </authorList>
    </citation>
    <scope>NUCLEOTIDE SEQUENCE</scope>
    <source>
        <strain evidence="7">MAG_39</strain>
    </source>
</reference>
<evidence type="ECO:0000256" key="2">
    <source>
        <dbReference type="ARBA" id="ARBA00023239"/>
    </source>
</evidence>
<feature type="domain" description="Flavoprotein" evidence="5">
    <location>
        <begin position="5"/>
        <end position="174"/>
    </location>
</feature>
<dbReference type="Pfam" id="PF04127">
    <property type="entry name" value="DFP"/>
    <property type="match status" value="1"/>
</dbReference>
<dbReference type="InterPro" id="IPR005252">
    <property type="entry name" value="CoaBC"/>
</dbReference>
<evidence type="ECO:0000256" key="4">
    <source>
        <dbReference type="RuleBase" id="RU364078"/>
    </source>
</evidence>
<feature type="domain" description="DNA/pantothenate metabolism flavoprotein C-terminal" evidence="6">
    <location>
        <begin position="181"/>
        <end position="387"/>
    </location>
</feature>
<dbReference type="Pfam" id="PF02441">
    <property type="entry name" value="Flavoprotein"/>
    <property type="match status" value="1"/>
</dbReference>
<accession>A0A953J9A2</accession>
<feature type="binding site" evidence="3">
    <location>
        <position position="283"/>
    </location>
    <ligand>
        <name>CTP</name>
        <dbReference type="ChEBI" id="CHEBI:37563"/>
    </ligand>
</feature>
<dbReference type="SUPFAM" id="SSF52507">
    <property type="entry name" value="Homo-oligomeric flavin-containing Cys decarboxylases, HFCD"/>
    <property type="match status" value="1"/>
</dbReference>
<dbReference type="GO" id="GO:0004632">
    <property type="term" value="F:phosphopantothenate--cysteine ligase activity"/>
    <property type="evidence" value="ECO:0007669"/>
    <property type="project" value="UniProtKB-UniRule"/>
</dbReference>
<proteinExistence type="inferred from homology"/>
<dbReference type="GO" id="GO:0015937">
    <property type="term" value="P:coenzyme A biosynthetic process"/>
    <property type="evidence" value="ECO:0007669"/>
    <property type="project" value="UniProtKB-UniRule"/>
</dbReference>
<dbReference type="InterPro" id="IPR036551">
    <property type="entry name" value="Flavin_trans-like"/>
</dbReference>
<keyword evidence="3" id="KW-0511">Multifunctional enzyme</keyword>
<dbReference type="EMBL" id="JAIOIV010000033">
    <property type="protein sequence ID" value="MBZ0155474.1"/>
    <property type="molecule type" value="Genomic_DNA"/>
</dbReference>
<dbReference type="InterPro" id="IPR003382">
    <property type="entry name" value="Flavoprotein"/>
</dbReference>
<name>A0A953J9A2_9BACT</name>
<dbReference type="GO" id="GO:0046872">
    <property type="term" value="F:metal ion binding"/>
    <property type="evidence" value="ECO:0007669"/>
    <property type="project" value="UniProtKB-KW"/>
</dbReference>
<keyword evidence="3 4" id="KW-0285">Flavoprotein</keyword>
<comment type="similarity">
    <text evidence="3 4">In the N-terminal section; belongs to the HFCD (homo-oligomeric flavin containing Cys decarboxylase) superfamily.</text>
</comment>
<comment type="pathway">
    <text evidence="3 4">Cofactor biosynthesis; coenzyme A biosynthesis; CoA from (R)-pantothenate: step 3/5.</text>
</comment>
<dbReference type="InterPro" id="IPR035929">
    <property type="entry name" value="CoaB-like_sf"/>
</dbReference>
<keyword evidence="1 3" id="KW-0210">Decarboxylase</keyword>
<evidence type="ECO:0000256" key="1">
    <source>
        <dbReference type="ARBA" id="ARBA00022793"/>
    </source>
</evidence>
<evidence type="ECO:0000259" key="5">
    <source>
        <dbReference type="Pfam" id="PF02441"/>
    </source>
</evidence>
<comment type="caution">
    <text evidence="3">Lacks conserved residue(s) required for the propagation of feature annotation.</text>
</comment>
<keyword evidence="3" id="KW-0479">Metal-binding</keyword>
<dbReference type="EC" id="4.1.1.36" evidence="3"/>
<dbReference type="EC" id="6.3.2.5" evidence="3"/>
<feature type="binding site" evidence="3">
    <location>
        <position position="334"/>
    </location>
    <ligand>
        <name>CTP</name>
        <dbReference type="ChEBI" id="CHEBI:37563"/>
    </ligand>
</feature>
<dbReference type="AlphaFoldDB" id="A0A953J9A2"/>
<dbReference type="Gene3D" id="3.40.50.10300">
    <property type="entry name" value="CoaB-like"/>
    <property type="match status" value="1"/>
</dbReference>
<dbReference type="Gene3D" id="3.40.50.1950">
    <property type="entry name" value="Flavin prenyltransferase-like"/>
    <property type="match status" value="1"/>
</dbReference>
<feature type="binding site" evidence="3">
    <location>
        <position position="330"/>
    </location>
    <ligand>
        <name>CTP</name>
        <dbReference type="ChEBI" id="CHEBI:37563"/>
    </ligand>
</feature>
<dbReference type="PANTHER" id="PTHR14359">
    <property type="entry name" value="HOMO-OLIGOMERIC FLAVIN CONTAINING CYS DECARBOXYLASE FAMILY"/>
    <property type="match status" value="1"/>
</dbReference>
<feature type="binding site" evidence="3">
    <location>
        <position position="316"/>
    </location>
    <ligand>
        <name>CTP</name>
        <dbReference type="ChEBI" id="CHEBI:37563"/>
    </ligand>
</feature>
<feature type="region of interest" description="Phosphopantothenoylcysteine decarboxylase" evidence="3">
    <location>
        <begin position="1"/>
        <end position="184"/>
    </location>
</feature>
<feature type="active site" description="Proton donor" evidence="3">
    <location>
        <position position="153"/>
    </location>
</feature>
<dbReference type="GO" id="GO:0010181">
    <property type="term" value="F:FMN binding"/>
    <property type="evidence" value="ECO:0007669"/>
    <property type="project" value="UniProtKB-UniRule"/>
</dbReference>
<protein>
    <recommendedName>
        <fullName evidence="3">Coenzyme A biosynthesis bifunctional protein CoaBC</fullName>
    </recommendedName>
    <alternativeName>
        <fullName evidence="3">DNA/pantothenate metabolism flavoprotein</fullName>
    </alternativeName>
    <alternativeName>
        <fullName evidence="3">Phosphopantothenoylcysteine synthetase/decarboxylase</fullName>
        <shortName evidence="3">PPCS-PPCDC</shortName>
    </alternativeName>
    <domain>
        <recommendedName>
            <fullName evidence="3">Phosphopantothenoylcysteine decarboxylase</fullName>
            <shortName evidence="3">PPC decarboxylase</shortName>
            <shortName evidence="3">PPC-DC</shortName>
            <ecNumber evidence="3">4.1.1.36</ecNumber>
        </recommendedName>
        <alternativeName>
            <fullName evidence="3">CoaC</fullName>
        </alternativeName>
    </domain>
    <domain>
        <recommendedName>
            <fullName evidence="3">Phosphopantothenate--cysteine ligase</fullName>
            <ecNumber evidence="3">6.3.2.5</ecNumber>
        </recommendedName>
        <alternativeName>
            <fullName evidence="3">CoaB</fullName>
        </alternativeName>
        <alternativeName>
            <fullName evidence="3">Phosphopantothenoylcysteine synthetase</fullName>
            <shortName evidence="3">PPC synthetase</shortName>
            <shortName evidence="3">PPC-S</shortName>
        </alternativeName>
    </domain>
</protein>
<keyword evidence="3 4" id="KW-0288">FMN</keyword>
<comment type="caution">
    <text evidence="7">The sequence shown here is derived from an EMBL/GenBank/DDBJ whole genome shotgun (WGS) entry which is preliminary data.</text>
</comment>
<comment type="similarity">
    <text evidence="3 4">In the C-terminal section; belongs to the PPC synthetase family.</text>
</comment>
<evidence type="ECO:0000313" key="7">
    <source>
        <dbReference type="EMBL" id="MBZ0155474.1"/>
    </source>
</evidence>
<organism evidence="7 8">
    <name type="scientific">Candidatus Nitrobium versatile</name>
    <dbReference type="NCBI Taxonomy" id="2884831"/>
    <lineage>
        <taxon>Bacteria</taxon>
        <taxon>Pseudomonadati</taxon>
        <taxon>Nitrospirota</taxon>
        <taxon>Nitrospiria</taxon>
        <taxon>Nitrospirales</taxon>
        <taxon>Nitrospiraceae</taxon>
        <taxon>Candidatus Nitrobium</taxon>
    </lineage>
</organism>
<comment type="pathway">
    <text evidence="3 4">Cofactor biosynthesis; coenzyme A biosynthesis; CoA from (R)-pantothenate: step 2/5.</text>
</comment>
<dbReference type="Proteomes" id="UP000705867">
    <property type="component" value="Unassembled WGS sequence"/>
</dbReference>
<dbReference type="SUPFAM" id="SSF102645">
    <property type="entry name" value="CoaB-like"/>
    <property type="match status" value="1"/>
</dbReference>
<dbReference type="HAMAP" id="MF_02225">
    <property type="entry name" value="CoaBC"/>
    <property type="match status" value="1"/>
</dbReference>